<dbReference type="AlphaFoldDB" id="A0A1Y2GX48"/>
<evidence type="ECO:0000256" key="2">
    <source>
        <dbReference type="SAM" id="MobiDB-lite"/>
    </source>
</evidence>
<feature type="coiled-coil region" evidence="1">
    <location>
        <begin position="26"/>
        <end position="60"/>
    </location>
</feature>
<dbReference type="EMBL" id="MCFF01000005">
    <property type="protein sequence ID" value="ORZ26878.1"/>
    <property type="molecule type" value="Genomic_DNA"/>
</dbReference>
<keyword evidence="1" id="KW-0175">Coiled coil</keyword>
<sequence length="140" mass="15684">MKDEPLSFKEKYLRLRERFDRVSATQRQYTNDLQAARLKARKLKEENNHLLDILSDMQQMAGSGLSSDSDTSFDDLSDLDDDDDDDFKDEGHGDSRHGRSSAGRADVSDNNRQALSGRGRRGNHQSTSVSTSVSASTIQM</sequence>
<dbReference type="GO" id="GO:0006338">
    <property type="term" value="P:chromatin remodeling"/>
    <property type="evidence" value="ECO:0007669"/>
    <property type="project" value="InterPro"/>
</dbReference>
<dbReference type="RefSeq" id="XP_021884625.1">
    <property type="nucleotide sequence ID" value="XM_022023003.1"/>
</dbReference>
<comment type="caution">
    <text evidence="4">The sequence shown here is derived from an EMBL/GenBank/DDBJ whole genome shotgun (WGS) entry which is preliminary data.</text>
</comment>
<dbReference type="GO" id="GO:0031011">
    <property type="term" value="C:Ino80 complex"/>
    <property type="evidence" value="ECO:0007669"/>
    <property type="project" value="InterPro"/>
</dbReference>
<dbReference type="GeneID" id="33564847"/>
<evidence type="ECO:0000313" key="4">
    <source>
        <dbReference type="EMBL" id="ORZ26878.1"/>
    </source>
</evidence>
<dbReference type="Pfam" id="PF14612">
    <property type="entry name" value="Ino80_Iec3"/>
    <property type="match status" value="1"/>
</dbReference>
<dbReference type="Proteomes" id="UP000193648">
    <property type="component" value="Unassembled WGS sequence"/>
</dbReference>
<feature type="region of interest" description="Disordered" evidence="2">
    <location>
        <begin position="60"/>
        <end position="140"/>
    </location>
</feature>
<organism evidence="4 5">
    <name type="scientific">Lobosporangium transversale</name>
    <dbReference type="NCBI Taxonomy" id="64571"/>
    <lineage>
        <taxon>Eukaryota</taxon>
        <taxon>Fungi</taxon>
        <taxon>Fungi incertae sedis</taxon>
        <taxon>Mucoromycota</taxon>
        <taxon>Mortierellomycotina</taxon>
        <taxon>Mortierellomycetes</taxon>
        <taxon>Mortierellales</taxon>
        <taxon>Mortierellaceae</taxon>
        <taxon>Lobosporangium</taxon>
    </lineage>
</organism>
<feature type="compositionally biased region" description="Acidic residues" evidence="2">
    <location>
        <begin position="71"/>
        <end position="88"/>
    </location>
</feature>
<protein>
    <recommendedName>
        <fullName evidence="3">INO80 complex subunit 3 N-terminal domain-containing protein</fullName>
    </recommendedName>
</protein>
<feature type="domain" description="INO80 complex subunit 3 N-terminal" evidence="3">
    <location>
        <begin position="7"/>
        <end position="59"/>
    </location>
</feature>
<dbReference type="InParanoid" id="A0A1Y2GX48"/>
<dbReference type="InterPro" id="IPR032742">
    <property type="entry name" value="Iec3_N"/>
</dbReference>
<accession>A0A1Y2GX48</accession>
<dbReference type="OrthoDB" id="2442602at2759"/>
<evidence type="ECO:0000256" key="1">
    <source>
        <dbReference type="SAM" id="Coils"/>
    </source>
</evidence>
<gene>
    <name evidence="4" type="ORF">BCR41DRAFT_347003</name>
</gene>
<dbReference type="STRING" id="64571.A0A1Y2GX48"/>
<feature type="non-terminal residue" evidence="4">
    <location>
        <position position="140"/>
    </location>
</feature>
<keyword evidence="5" id="KW-1185">Reference proteome</keyword>
<name>A0A1Y2GX48_9FUNG</name>
<reference evidence="4 5" key="1">
    <citation type="submission" date="2016-07" db="EMBL/GenBank/DDBJ databases">
        <title>Pervasive Adenine N6-methylation of Active Genes in Fungi.</title>
        <authorList>
            <consortium name="DOE Joint Genome Institute"/>
            <person name="Mondo S.J."/>
            <person name="Dannebaum R.O."/>
            <person name="Kuo R.C."/>
            <person name="Labutti K."/>
            <person name="Haridas S."/>
            <person name="Kuo A."/>
            <person name="Salamov A."/>
            <person name="Ahrendt S.R."/>
            <person name="Lipzen A."/>
            <person name="Sullivan W."/>
            <person name="Andreopoulos W.B."/>
            <person name="Clum A."/>
            <person name="Lindquist E."/>
            <person name="Daum C."/>
            <person name="Ramamoorthy G.K."/>
            <person name="Gryganskyi A."/>
            <person name="Culley D."/>
            <person name="Magnuson J.K."/>
            <person name="James T.Y."/>
            <person name="O'Malley M.A."/>
            <person name="Stajich J.E."/>
            <person name="Spatafora J.W."/>
            <person name="Visel A."/>
            <person name="Grigoriev I.V."/>
        </authorList>
    </citation>
    <scope>NUCLEOTIDE SEQUENCE [LARGE SCALE GENOMIC DNA]</scope>
    <source>
        <strain evidence="4 5">NRRL 3116</strain>
    </source>
</reference>
<proteinExistence type="predicted"/>
<evidence type="ECO:0000259" key="3">
    <source>
        <dbReference type="Pfam" id="PF14612"/>
    </source>
</evidence>
<feature type="compositionally biased region" description="Low complexity" evidence="2">
    <location>
        <begin position="126"/>
        <end position="140"/>
    </location>
</feature>
<evidence type="ECO:0000313" key="5">
    <source>
        <dbReference type="Proteomes" id="UP000193648"/>
    </source>
</evidence>